<dbReference type="GO" id="GO:0003723">
    <property type="term" value="F:RNA binding"/>
    <property type="evidence" value="ECO:0007669"/>
    <property type="project" value="UniProtKB-KW"/>
</dbReference>
<proteinExistence type="predicted"/>
<dbReference type="EMBL" id="JACMRX010000003">
    <property type="protein sequence ID" value="KAF7994137.1"/>
    <property type="molecule type" value="Genomic_DNA"/>
</dbReference>
<sequence>MSLDPNIPLPLEPIKSSAVEDRRLWVGNLDLRINELISGQPRGYAFVTYTNVDAAISAKNILNNAKLGSKNVVLRWAHNVSESDMKKEKPKIEITALAGAKKEDVKISRQTTIQAIEAKLKLMEERQDDFDLNKPQFGITVSEPSQQSTSDCQKTSSNRYRYQYYRHYQNRPYSRSRPRR</sequence>
<accession>A0A834XWZ9</accession>
<feature type="compositionally biased region" description="Polar residues" evidence="2">
    <location>
        <begin position="142"/>
        <end position="157"/>
    </location>
</feature>
<feature type="compositionally biased region" description="Low complexity" evidence="2">
    <location>
        <begin position="158"/>
        <end position="173"/>
    </location>
</feature>
<organism evidence="4 5">
    <name type="scientific">Aphidius gifuensis</name>
    <name type="common">Parasitoid wasp</name>
    <dbReference type="NCBI Taxonomy" id="684658"/>
    <lineage>
        <taxon>Eukaryota</taxon>
        <taxon>Metazoa</taxon>
        <taxon>Ecdysozoa</taxon>
        <taxon>Arthropoda</taxon>
        <taxon>Hexapoda</taxon>
        <taxon>Insecta</taxon>
        <taxon>Pterygota</taxon>
        <taxon>Neoptera</taxon>
        <taxon>Endopterygota</taxon>
        <taxon>Hymenoptera</taxon>
        <taxon>Apocrita</taxon>
        <taxon>Ichneumonoidea</taxon>
        <taxon>Braconidae</taxon>
        <taxon>Aphidiinae</taxon>
        <taxon>Aphidius</taxon>
    </lineage>
</organism>
<comment type="caution">
    <text evidence="4">The sequence shown here is derived from an EMBL/GenBank/DDBJ whole genome shotgun (WGS) entry which is preliminary data.</text>
</comment>
<feature type="region of interest" description="Disordered" evidence="2">
    <location>
        <begin position="134"/>
        <end position="180"/>
    </location>
</feature>
<dbReference type="InterPro" id="IPR035979">
    <property type="entry name" value="RBD_domain_sf"/>
</dbReference>
<dbReference type="SUPFAM" id="SSF54928">
    <property type="entry name" value="RNA-binding domain, RBD"/>
    <property type="match status" value="1"/>
</dbReference>
<dbReference type="Gene3D" id="3.30.70.330">
    <property type="match status" value="1"/>
</dbReference>
<evidence type="ECO:0000256" key="1">
    <source>
        <dbReference type="ARBA" id="ARBA00022884"/>
    </source>
</evidence>
<dbReference type="Proteomes" id="UP000639338">
    <property type="component" value="Unassembled WGS sequence"/>
</dbReference>
<dbReference type="OrthoDB" id="6730379at2759"/>
<dbReference type="Pfam" id="PF00076">
    <property type="entry name" value="RRM_1"/>
    <property type="match status" value="1"/>
</dbReference>
<evidence type="ECO:0000256" key="2">
    <source>
        <dbReference type="SAM" id="MobiDB-lite"/>
    </source>
</evidence>
<keyword evidence="5" id="KW-1185">Reference proteome</keyword>
<protein>
    <recommendedName>
        <fullName evidence="3">RRM domain-containing protein</fullName>
    </recommendedName>
</protein>
<gene>
    <name evidence="4" type="ORF">HCN44_011406</name>
</gene>
<dbReference type="InterPro" id="IPR012677">
    <property type="entry name" value="Nucleotide-bd_a/b_plait_sf"/>
</dbReference>
<evidence type="ECO:0000259" key="3">
    <source>
        <dbReference type="Pfam" id="PF00076"/>
    </source>
</evidence>
<dbReference type="InterPro" id="IPR000504">
    <property type="entry name" value="RRM_dom"/>
</dbReference>
<evidence type="ECO:0000313" key="5">
    <source>
        <dbReference type="Proteomes" id="UP000639338"/>
    </source>
</evidence>
<keyword evidence="1" id="KW-0694">RNA-binding</keyword>
<dbReference type="AlphaFoldDB" id="A0A834XWZ9"/>
<evidence type="ECO:0000313" key="4">
    <source>
        <dbReference type="EMBL" id="KAF7994137.1"/>
    </source>
</evidence>
<name>A0A834XWZ9_APHGI</name>
<feature type="domain" description="RRM" evidence="3">
    <location>
        <begin position="37"/>
        <end position="72"/>
    </location>
</feature>
<reference evidence="4 5" key="1">
    <citation type="submission" date="2020-08" db="EMBL/GenBank/DDBJ databases">
        <title>Aphidius gifuensis genome sequencing and assembly.</title>
        <authorList>
            <person name="Du Z."/>
        </authorList>
    </citation>
    <scope>NUCLEOTIDE SEQUENCE [LARGE SCALE GENOMIC DNA]</scope>
    <source>
        <strain evidence="4">YNYX2018</strain>
        <tissue evidence="4">Adults</tissue>
    </source>
</reference>